<dbReference type="AlphaFoldDB" id="M1AZ98"/>
<evidence type="ECO:0000313" key="2">
    <source>
        <dbReference type="Proteomes" id="UP000011115"/>
    </source>
</evidence>
<name>M1AZ98_SOLTU</name>
<sequence>MSEQHWIKTLVLQTNLFIERRKTCGKYVVDVIQSILLVGCGHLSETVPRKKGPNTQQESLINSAIRLSFTIPKSEWSYLLAKFTSLDLCRICSNEIGNVHQSRRPSRAAKK</sequence>
<dbReference type="HOGENOM" id="CLU_2162897_0_0_1"/>
<reference evidence="2" key="1">
    <citation type="journal article" date="2011" name="Nature">
        <title>Genome sequence and analysis of the tuber crop potato.</title>
        <authorList>
            <consortium name="The Potato Genome Sequencing Consortium"/>
        </authorList>
    </citation>
    <scope>NUCLEOTIDE SEQUENCE [LARGE SCALE GENOMIC DNA]</scope>
    <source>
        <strain evidence="2">cv. DM1-3 516 R44</strain>
    </source>
</reference>
<protein>
    <submittedName>
        <fullName evidence="1">Uncharacterized protein</fullName>
    </submittedName>
</protein>
<dbReference type="EnsemblPlants" id="PGSC0003DMT400033514">
    <property type="protein sequence ID" value="PGSC0003DMT400033514"/>
    <property type="gene ID" value="PGSC0003DMG402012874"/>
</dbReference>
<accession>M1AZ98</accession>
<dbReference type="Gramene" id="PGSC0003DMT400033514">
    <property type="protein sequence ID" value="PGSC0003DMT400033514"/>
    <property type="gene ID" value="PGSC0003DMG402012874"/>
</dbReference>
<dbReference type="Proteomes" id="UP000011115">
    <property type="component" value="Unassembled WGS sequence"/>
</dbReference>
<keyword evidence="2" id="KW-1185">Reference proteome</keyword>
<evidence type="ECO:0000313" key="1">
    <source>
        <dbReference type="EnsemblPlants" id="PGSC0003DMT400033514"/>
    </source>
</evidence>
<dbReference type="InParanoid" id="M1AZ98"/>
<organism evidence="1 2">
    <name type="scientific">Solanum tuberosum</name>
    <name type="common">Potato</name>
    <dbReference type="NCBI Taxonomy" id="4113"/>
    <lineage>
        <taxon>Eukaryota</taxon>
        <taxon>Viridiplantae</taxon>
        <taxon>Streptophyta</taxon>
        <taxon>Embryophyta</taxon>
        <taxon>Tracheophyta</taxon>
        <taxon>Spermatophyta</taxon>
        <taxon>Magnoliopsida</taxon>
        <taxon>eudicotyledons</taxon>
        <taxon>Gunneridae</taxon>
        <taxon>Pentapetalae</taxon>
        <taxon>asterids</taxon>
        <taxon>lamiids</taxon>
        <taxon>Solanales</taxon>
        <taxon>Solanaceae</taxon>
        <taxon>Solanoideae</taxon>
        <taxon>Solaneae</taxon>
        <taxon>Solanum</taxon>
    </lineage>
</organism>
<dbReference type="PaxDb" id="4113-PGSC0003DMT400033514"/>
<reference evidence="1" key="2">
    <citation type="submission" date="2015-06" db="UniProtKB">
        <authorList>
            <consortium name="EnsemblPlants"/>
        </authorList>
    </citation>
    <scope>IDENTIFICATION</scope>
    <source>
        <strain evidence="1">DM1-3 516 R44</strain>
    </source>
</reference>
<proteinExistence type="predicted"/>